<proteinExistence type="predicted"/>
<dbReference type="SUPFAM" id="SSF74653">
    <property type="entry name" value="TolA/TonB C-terminal domain"/>
    <property type="match status" value="2"/>
</dbReference>
<dbReference type="GO" id="GO:0055085">
    <property type="term" value="P:transmembrane transport"/>
    <property type="evidence" value="ECO:0007669"/>
    <property type="project" value="InterPro"/>
</dbReference>
<reference evidence="3 4" key="1">
    <citation type="submission" date="2016-03" db="EMBL/GenBank/DDBJ databases">
        <title>Draft genome sequence of Gluconobacter cerinus strain CECT 9110.</title>
        <authorList>
            <person name="Sainz F."/>
            <person name="Mas A."/>
            <person name="Torija M.J."/>
        </authorList>
    </citation>
    <scope>NUCLEOTIDE SEQUENCE [LARGE SCALE GENOMIC DNA]</scope>
    <source>
        <strain evidence="3 4">CECT 9110</strain>
    </source>
</reference>
<feature type="signal peptide" evidence="1">
    <location>
        <begin position="1"/>
        <end position="25"/>
    </location>
</feature>
<dbReference type="Pfam" id="PF03544">
    <property type="entry name" value="TonB_C"/>
    <property type="match status" value="2"/>
</dbReference>
<evidence type="ECO:0000259" key="2">
    <source>
        <dbReference type="Pfam" id="PF03544"/>
    </source>
</evidence>
<feature type="domain" description="TonB C-terminal" evidence="2">
    <location>
        <begin position="132"/>
        <end position="207"/>
    </location>
</feature>
<sequence>MHFSRSGMALAVFGLIAVAPSPAHSDDTASVTAVLDPSHHGRLVYPPAELELRHSGTAHIVCVITKDGQPQSCETSASAPDFALAAEAYAYSSKFLPAYQDSKPIEGRWEKTIPFEARGAATLPVVDHEHSPRPYYPDFANDRNITGRVAVTCQVDTAGIAHDCTASPGPEILRRASLAYFTLARYLPAMKDGQPISAPYHGNINWESDAKDRNDGFR</sequence>
<dbReference type="InterPro" id="IPR051045">
    <property type="entry name" value="TonB-dependent_transducer"/>
</dbReference>
<evidence type="ECO:0000313" key="4">
    <source>
        <dbReference type="Proteomes" id="UP000077786"/>
    </source>
</evidence>
<dbReference type="OrthoDB" id="7280791at2"/>
<dbReference type="RefSeq" id="WP_083956504.1">
    <property type="nucleotide sequence ID" value="NZ_JAERLD010000005.1"/>
</dbReference>
<feature type="chain" id="PRO_5008590115" evidence="1">
    <location>
        <begin position="26"/>
        <end position="218"/>
    </location>
</feature>
<comment type="caution">
    <text evidence="3">The sequence shown here is derived from an EMBL/GenBank/DDBJ whole genome shotgun (WGS) entry which is preliminary data.</text>
</comment>
<dbReference type="GO" id="GO:0031992">
    <property type="term" value="F:energy transducer activity"/>
    <property type="evidence" value="ECO:0007669"/>
    <property type="project" value="TreeGrafter"/>
</dbReference>
<keyword evidence="1" id="KW-0732">Signal</keyword>
<accession>A0A1B6VIC1</accession>
<evidence type="ECO:0000256" key="1">
    <source>
        <dbReference type="SAM" id="SignalP"/>
    </source>
</evidence>
<dbReference type="Gene3D" id="3.30.1150.10">
    <property type="match status" value="2"/>
</dbReference>
<dbReference type="PATRIC" id="fig|38307.3.peg.2437"/>
<gene>
    <name evidence="3" type="ORF">A0123_02337</name>
</gene>
<feature type="domain" description="TonB C-terminal" evidence="2">
    <location>
        <begin position="43"/>
        <end position="115"/>
    </location>
</feature>
<name>A0A1B6VIC1_9PROT</name>
<dbReference type="PANTHER" id="PTHR33446:SF2">
    <property type="entry name" value="PROTEIN TONB"/>
    <property type="match status" value="1"/>
</dbReference>
<dbReference type="Proteomes" id="UP000077786">
    <property type="component" value="Unassembled WGS sequence"/>
</dbReference>
<dbReference type="InterPro" id="IPR037682">
    <property type="entry name" value="TonB_C"/>
</dbReference>
<evidence type="ECO:0000313" key="3">
    <source>
        <dbReference type="EMBL" id="OAJ66960.1"/>
    </source>
</evidence>
<dbReference type="AlphaFoldDB" id="A0A1B6VIC1"/>
<organism evidence="3 4">
    <name type="scientific">Gluconobacter cerinus</name>
    <dbReference type="NCBI Taxonomy" id="38307"/>
    <lineage>
        <taxon>Bacteria</taxon>
        <taxon>Pseudomonadati</taxon>
        <taxon>Pseudomonadota</taxon>
        <taxon>Alphaproteobacteria</taxon>
        <taxon>Acetobacterales</taxon>
        <taxon>Acetobacteraceae</taxon>
        <taxon>Gluconobacter</taxon>
    </lineage>
</organism>
<dbReference type="EMBL" id="LUTU01000011">
    <property type="protein sequence ID" value="OAJ66960.1"/>
    <property type="molecule type" value="Genomic_DNA"/>
</dbReference>
<protein>
    <submittedName>
        <fullName evidence="3">Gram-negative bacterial tonB protein</fullName>
    </submittedName>
</protein>
<dbReference type="PANTHER" id="PTHR33446">
    <property type="entry name" value="PROTEIN TONB-RELATED"/>
    <property type="match status" value="1"/>
</dbReference>
<dbReference type="GO" id="GO:0098797">
    <property type="term" value="C:plasma membrane protein complex"/>
    <property type="evidence" value="ECO:0007669"/>
    <property type="project" value="TreeGrafter"/>
</dbReference>